<dbReference type="SUPFAM" id="SSF50952">
    <property type="entry name" value="Soluble quinoprotein glucose dehydrogenase"/>
    <property type="match status" value="1"/>
</dbReference>
<organism evidence="6 7">
    <name type="scientific">Emticicia aquatilis</name>
    <dbReference type="NCBI Taxonomy" id="1537369"/>
    <lineage>
        <taxon>Bacteria</taxon>
        <taxon>Pseudomonadati</taxon>
        <taxon>Bacteroidota</taxon>
        <taxon>Cytophagia</taxon>
        <taxon>Cytophagales</taxon>
        <taxon>Leadbetterellaceae</taxon>
        <taxon>Emticicia</taxon>
    </lineage>
</organism>
<dbReference type="AlphaFoldDB" id="A0A916YIF9"/>
<proteinExistence type="predicted"/>
<dbReference type="GO" id="GO:0020037">
    <property type="term" value="F:heme binding"/>
    <property type="evidence" value="ECO:0007669"/>
    <property type="project" value="InterPro"/>
</dbReference>
<dbReference type="PANTHER" id="PTHR19328">
    <property type="entry name" value="HEDGEHOG-INTERACTING PROTEIN"/>
    <property type="match status" value="1"/>
</dbReference>
<dbReference type="PROSITE" id="PS51007">
    <property type="entry name" value="CYTC"/>
    <property type="match status" value="1"/>
</dbReference>
<dbReference type="PANTHER" id="PTHR19328:SF13">
    <property type="entry name" value="HIPL1 PROTEIN"/>
    <property type="match status" value="1"/>
</dbReference>
<dbReference type="SUPFAM" id="SSF46626">
    <property type="entry name" value="Cytochrome c"/>
    <property type="match status" value="1"/>
</dbReference>
<dbReference type="GO" id="GO:0046872">
    <property type="term" value="F:metal ion binding"/>
    <property type="evidence" value="ECO:0007669"/>
    <property type="project" value="UniProtKB-KW"/>
</dbReference>
<feature type="domain" description="Cytochrome c" evidence="5">
    <location>
        <begin position="17"/>
        <end position="109"/>
    </location>
</feature>
<dbReference type="InterPro" id="IPR012938">
    <property type="entry name" value="Glc/Sorbosone_DH"/>
</dbReference>
<dbReference type="GO" id="GO:0009055">
    <property type="term" value="F:electron transfer activity"/>
    <property type="evidence" value="ECO:0007669"/>
    <property type="project" value="InterPro"/>
</dbReference>
<dbReference type="InterPro" id="IPR011041">
    <property type="entry name" value="Quinoprot_gluc/sorb_DH_b-prop"/>
</dbReference>
<evidence type="ECO:0000313" key="6">
    <source>
        <dbReference type="EMBL" id="GGD46179.1"/>
    </source>
</evidence>
<dbReference type="Proteomes" id="UP000609064">
    <property type="component" value="Unassembled WGS sequence"/>
</dbReference>
<keyword evidence="1 4" id="KW-0349">Heme</keyword>
<sequence>MNVFARKEAFFQPIDSLSIGKGQILFTQNCTSCHQIKTDGIGPKLSGITSITSPAWVKKFIKNSQDVIAAGDERATQAFLKYKKAIMPSYSHLQETELNAIVDYLATTKPIKNNFKKDYGEGLKNPIPEPIEVSNLVIDVKQFTQFPVSSEGGKYPLTRITKLAPQPITGQIFVNDLRGKLYKMEGSTPVVYMDFAQLMPNFIHQPGLASGLGSFAFHPDFLNNGLLYTTHSEKTGSAKADFAYSDSIKVALQWVLTEWKIENPASGVFSGKPREMMRINVVSVIHGVQEISFNPMAKKGDTDYGLLYIGIGDGGAAENGYAFLTNKEERIWGKILRIDPAGRNSKNGKYGIPATNPYVKSTNKKTLKEIFASGFRNPHRIMWTSKGDMLAANIGHANIESLYKIEAGRNYGWPIREGKFVIHTDGDMNKVYPLPANDKTYNITYPVATFDHDEAKAITGGYEYIGSLIPALKGKYLFGDIPTGRLFYLDVADLKQGQTAQIKEWKLTLNGKPETLRNLCGNDRIDLHFGIDAQGEMYIMTKADGRVYQIIGAKE</sequence>
<comment type="caution">
    <text evidence="6">The sequence shown here is derived from an EMBL/GenBank/DDBJ whole genome shotgun (WGS) entry which is preliminary data.</text>
</comment>
<dbReference type="Gene3D" id="2.120.10.30">
    <property type="entry name" value="TolB, C-terminal domain"/>
    <property type="match status" value="1"/>
</dbReference>
<dbReference type="EMBL" id="BMKK01000001">
    <property type="protein sequence ID" value="GGD46179.1"/>
    <property type="molecule type" value="Genomic_DNA"/>
</dbReference>
<dbReference type="Pfam" id="PF07995">
    <property type="entry name" value="GSDH"/>
    <property type="match status" value="1"/>
</dbReference>
<dbReference type="Pfam" id="PF00034">
    <property type="entry name" value="Cytochrom_C"/>
    <property type="match status" value="1"/>
</dbReference>
<evidence type="ECO:0000313" key="7">
    <source>
        <dbReference type="Proteomes" id="UP000609064"/>
    </source>
</evidence>
<evidence type="ECO:0000256" key="2">
    <source>
        <dbReference type="ARBA" id="ARBA00022723"/>
    </source>
</evidence>
<evidence type="ECO:0000259" key="5">
    <source>
        <dbReference type="PROSITE" id="PS51007"/>
    </source>
</evidence>
<protein>
    <recommendedName>
        <fullName evidence="5">Cytochrome c domain-containing protein</fullName>
    </recommendedName>
</protein>
<gene>
    <name evidence="6" type="ORF">GCM10011514_07770</name>
</gene>
<dbReference type="InterPro" id="IPR011042">
    <property type="entry name" value="6-blade_b-propeller_TolB-like"/>
</dbReference>
<accession>A0A916YIF9</accession>
<reference evidence="6" key="2">
    <citation type="submission" date="2020-09" db="EMBL/GenBank/DDBJ databases">
        <authorList>
            <person name="Sun Q."/>
            <person name="Zhou Y."/>
        </authorList>
    </citation>
    <scope>NUCLEOTIDE SEQUENCE</scope>
    <source>
        <strain evidence="6">CGMCC 1.15958</strain>
    </source>
</reference>
<dbReference type="InterPro" id="IPR009056">
    <property type="entry name" value="Cyt_c-like_dom"/>
</dbReference>
<evidence type="ECO:0000256" key="1">
    <source>
        <dbReference type="ARBA" id="ARBA00022617"/>
    </source>
</evidence>
<evidence type="ECO:0000256" key="4">
    <source>
        <dbReference type="PROSITE-ProRule" id="PRU00433"/>
    </source>
</evidence>
<name>A0A916YIF9_9BACT</name>
<keyword evidence="2 4" id="KW-0479">Metal-binding</keyword>
<keyword evidence="3 4" id="KW-0408">Iron</keyword>
<evidence type="ECO:0000256" key="3">
    <source>
        <dbReference type="ARBA" id="ARBA00023004"/>
    </source>
</evidence>
<keyword evidence="7" id="KW-1185">Reference proteome</keyword>
<dbReference type="Gene3D" id="1.10.760.10">
    <property type="entry name" value="Cytochrome c-like domain"/>
    <property type="match status" value="1"/>
</dbReference>
<reference evidence="6" key="1">
    <citation type="journal article" date="2014" name="Int. J. Syst. Evol. Microbiol.">
        <title>Complete genome sequence of Corynebacterium casei LMG S-19264T (=DSM 44701T), isolated from a smear-ripened cheese.</title>
        <authorList>
            <consortium name="US DOE Joint Genome Institute (JGI-PGF)"/>
            <person name="Walter F."/>
            <person name="Albersmeier A."/>
            <person name="Kalinowski J."/>
            <person name="Ruckert C."/>
        </authorList>
    </citation>
    <scope>NUCLEOTIDE SEQUENCE</scope>
    <source>
        <strain evidence="6">CGMCC 1.15958</strain>
    </source>
</reference>
<dbReference type="InterPro" id="IPR036909">
    <property type="entry name" value="Cyt_c-like_dom_sf"/>
</dbReference>